<feature type="compositionally biased region" description="Basic residues" evidence="1">
    <location>
        <begin position="10"/>
        <end position="25"/>
    </location>
</feature>
<feature type="compositionally biased region" description="Polar residues" evidence="1">
    <location>
        <begin position="26"/>
        <end position="39"/>
    </location>
</feature>
<dbReference type="AlphaFoldDB" id="A0AAD3SZ34"/>
<comment type="caution">
    <text evidence="2">The sequence shown here is derived from an EMBL/GenBank/DDBJ whole genome shotgun (WGS) entry which is preliminary data.</text>
</comment>
<accession>A0AAD3SZ34</accession>
<feature type="region of interest" description="Disordered" evidence="1">
    <location>
        <begin position="1"/>
        <end position="78"/>
    </location>
</feature>
<dbReference type="Proteomes" id="UP001279734">
    <property type="component" value="Unassembled WGS sequence"/>
</dbReference>
<name>A0AAD3SZ34_NEPGR</name>
<reference evidence="2" key="1">
    <citation type="submission" date="2023-05" db="EMBL/GenBank/DDBJ databases">
        <title>Nepenthes gracilis genome sequencing.</title>
        <authorList>
            <person name="Fukushima K."/>
        </authorList>
    </citation>
    <scope>NUCLEOTIDE SEQUENCE</scope>
    <source>
        <strain evidence="2">SING2019-196</strain>
    </source>
</reference>
<proteinExistence type="predicted"/>
<evidence type="ECO:0000256" key="1">
    <source>
        <dbReference type="SAM" id="MobiDB-lite"/>
    </source>
</evidence>
<protein>
    <submittedName>
        <fullName evidence="2">Uncharacterized protein</fullName>
    </submittedName>
</protein>
<sequence length="78" mass="9169">MQNPLQNRLKITHSRQHGHHQHHQPARTNQPGIPQQLQPDNARERAPPDVTGRQNRQQPQWVLHQHTTRGPKPPDQRQ</sequence>
<keyword evidence="3" id="KW-1185">Reference proteome</keyword>
<evidence type="ECO:0000313" key="2">
    <source>
        <dbReference type="EMBL" id="GMH19202.1"/>
    </source>
</evidence>
<evidence type="ECO:0000313" key="3">
    <source>
        <dbReference type="Proteomes" id="UP001279734"/>
    </source>
</evidence>
<organism evidence="2 3">
    <name type="scientific">Nepenthes gracilis</name>
    <name type="common">Slender pitcher plant</name>
    <dbReference type="NCBI Taxonomy" id="150966"/>
    <lineage>
        <taxon>Eukaryota</taxon>
        <taxon>Viridiplantae</taxon>
        <taxon>Streptophyta</taxon>
        <taxon>Embryophyta</taxon>
        <taxon>Tracheophyta</taxon>
        <taxon>Spermatophyta</taxon>
        <taxon>Magnoliopsida</taxon>
        <taxon>eudicotyledons</taxon>
        <taxon>Gunneridae</taxon>
        <taxon>Pentapetalae</taxon>
        <taxon>Caryophyllales</taxon>
        <taxon>Nepenthaceae</taxon>
        <taxon>Nepenthes</taxon>
    </lineage>
</organism>
<gene>
    <name evidence="2" type="ORF">Nepgr_021043</name>
</gene>
<dbReference type="EMBL" id="BSYO01000020">
    <property type="protein sequence ID" value="GMH19202.1"/>
    <property type="molecule type" value="Genomic_DNA"/>
</dbReference>